<evidence type="ECO:0000256" key="2">
    <source>
        <dbReference type="ARBA" id="ARBA00022692"/>
    </source>
</evidence>
<dbReference type="InterPro" id="IPR049326">
    <property type="entry name" value="Rhodopsin_dom_fungi"/>
</dbReference>
<dbReference type="Pfam" id="PF20684">
    <property type="entry name" value="Fung_rhodopsin"/>
    <property type="match status" value="1"/>
</dbReference>
<reference evidence="8" key="1">
    <citation type="submission" date="2022-11" db="EMBL/GenBank/DDBJ databases">
        <title>Chromosomal genome sequence assembly and mating type (MAT) locus characterization of the leprose asexual lichenized fungus Lepraria neglecta (Nyl.) Erichsen.</title>
        <authorList>
            <person name="Allen J.L."/>
            <person name="Pfeffer B."/>
        </authorList>
    </citation>
    <scope>NUCLEOTIDE SEQUENCE</scope>
    <source>
        <strain evidence="8">Allen 5258</strain>
    </source>
</reference>
<dbReference type="Proteomes" id="UP001276659">
    <property type="component" value="Unassembled WGS sequence"/>
</dbReference>
<dbReference type="GO" id="GO:0016020">
    <property type="term" value="C:membrane"/>
    <property type="evidence" value="ECO:0007669"/>
    <property type="project" value="UniProtKB-SubCell"/>
</dbReference>
<evidence type="ECO:0000256" key="5">
    <source>
        <dbReference type="ARBA" id="ARBA00038359"/>
    </source>
</evidence>
<dbReference type="InterPro" id="IPR052337">
    <property type="entry name" value="SAT4-like"/>
</dbReference>
<keyword evidence="3 6" id="KW-1133">Transmembrane helix</keyword>
<keyword evidence="4 6" id="KW-0472">Membrane</keyword>
<evidence type="ECO:0000256" key="1">
    <source>
        <dbReference type="ARBA" id="ARBA00004141"/>
    </source>
</evidence>
<evidence type="ECO:0000256" key="3">
    <source>
        <dbReference type="ARBA" id="ARBA00022989"/>
    </source>
</evidence>
<dbReference type="AlphaFoldDB" id="A0AAE0DHH0"/>
<feature type="domain" description="Rhodopsin" evidence="7">
    <location>
        <begin position="60"/>
        <end position="167"/>
    </location>
</feature>
<feature type="transmembrane region" description="Helical" evidence="6">
    <location>
        <begin position="16"/>
        <end position="37"/>
    </location>
</feature>
<evidence type="ECO:0000256" key="6">
    <source>
        <dbReference type="SAM" id="Phobius"/>
    </source>
</evidence>
<accession>A0AAE0DHH0</accession>
<keyword evidence="9" id="KW-1185">Reference proteome</keyword>
<evidence type="ECO:0000313" key="9">
    <source>
        <dbReference type="Proteomes" id="UP001276659"/>
    </source>
</evidence>
<dbReference type="PANTHER" id="PTHR33048">
    <property type="entry name" value="PTH11-LIKE INTEGRAL MEMBRANE PROTEIN (AFU_ORTHOLOGUE AFUA_5G11245)"/>
    <property type="match status" value="1"/>
</dbReference>
<comment type="subcellular location">
    <subcellularLocation>
        <location evidence="1">Membrane</location>
        <topology evidence="1">Multi-pass membrane protein</topology>
    </subcellularLocation>
</comment>
<keyword evidence="2 6" id="KW-0812">Transmembrane</keyword>
<protein>
    <recommendedName>
        <fullName evidence="7">Rhodopsin domain-containing protein</fullName>
    </recommendedName>
</protein>
<organism evidence="8 9">
    <name type="scientific">Lepraria neglecta</name>
    <dbReference type="NCBI Taxonomy" id="209136"/>
    <lineage>
        <taxon>Eukaryota</taxon>
        <taxon>Fungi</taxon>
        <taxon>Dikarya</taxon>
        <taxon>Ascomycota</taxon>
        <taxon>Pezizomycotina</taxon>
        <taxon>Lecanoromycetes</taxon>
        <taxon>OSLEUM clade</taxon>
        <taxon>Lecanoromycetidae</taxon>
        <taxon>Lecanorales</taxon>
        <taxon>Lecanorineae</taxon>
        <taxon>Stereocaulaceae</taxon>
        <taxon>Lepraria</taxon>
    </lineage>
</organism>
<evidence type="ECO:0000259" key="7">
    <source>
        <dbReference type="Pfam" id="PF20684"/>
    </source>
</evidence>
<comment type="caution">
    <text evidence="8">The sequence shown here is derived from an EMBL/GenBank/DDBJ whole genome shotgun (WGS) entry which is preliminary data.</text>
</comment>
<dbReference type="EMBL" id="JASNWA010000009">
    <property type="protein sequence ID" value="KAK3169420.1"/>
    <property type="molecule type" value="Genomic_DNA"/>
</dbReference>
<evidence type="ECO:0000256" key="4">
    <source>
        <dbReference type="ARBA" id="ARBA00023136"/>
    </source>
</evidence>
<name>A0AAE0DHH0_9LECA</name>
<gene>
    <name evidence="8" type="ORF">OEA41_008803</name>
</gene>
<proteinExistence type="inferred from homology"/>
<evidence type="ECO:0000313" key="8">
    <source>
        <dbReference type="EMBL" id="KAK3169420.1"/>
    </source>
</evidence>
<sequence>MSTQSLSHVSYATPNSIIAVGAIFPILSIFAVILRFYTRYVQKAALLVDDWLTLPAMIEYSIQLLQVVALGCIKLSVLYFYRRIFCTGKPGLFNYVSQVMIGLTIAWTISFFFALLFKCGTSFYAAWGNIIDFKTKCLFIGFQNGLAISDFLFDFIILALPIPKVCNSIDRKT</sequence>
<feature type="transmembrane region" description="Helical" evidence="6">
    <location>
        <begin position="58"/>
        <end position="81"/>
    </location>
</feature>
<feature type="transmembrane region" description="Helical" evidence="6">
    <location>
        <begin position="93"/>
        <end position="117"/>
    </location>
</feature>
<comment type="similarity">
    <text evidence="5">Belongs to the SAT4 family.</text>
</comment>
<feature type="transmembrane region" description="Helical" evidence="6">
    <location>
        <begin position="138"/>
        <end position="162"/>
    </location>
</feature>
<dbReference type="PANTHER" id="PTHR33048:SF157">
    <property type="entry name" value="INTEGRAL MEMBRANE PROTEIN"/>
    <property type="match status" value="1"/>
</dbReference>